<sequence length="60" mass="6389">MRGSLLTMFDDAAFVRQRGRRMGRNDLIPSAPGISTGFPVHAIATTAPSAGAGESLHQRH</sequence>
<evidence type="ECO:0000313" key="2">
    <source>
        <dbReference type="Proteomes" id="UP000245629"/>
    </source>
</evidence>
<gene>
    <name evidence="1" type="ORF">DEW08_29325</name>
</gene>
<protein>
    <submittedName>
        <fullName evidence="1">Uncharacterized protein</fullName>
    </submittedName>
</protein>
<keyword evidence="1" id="KW-0614">Plasmid</keyword>
<geneLocation type="plasmid" evidence="1 2">
    <name>unnamed3</name>
</geneLocation>
<dbReference type="Proteomes" id="UP000245629">
    <property type="component" value="Plasmid unnamed3"/>
</dbReference>
<dbReference type="EMBL" id="CP029358">
    <property type="protein sequence ID" value="AWK90087.1"/>
    <property type="molecule type" value="Genomic_DNA"/>
</dbReference>
<keyword evidence="2" id="KW-1185">Reference proteome</keyword>
<dbReference type="KEGG" id="azz:DEW08_29325"/>
<reference evidence="2" key="1">
    <citation type="submission" date="2018-05" db="EMBL/GenBank/DDBJ databases">
        <title>Azospirillum thermophila sp. nov., a novel isolated from hot spring.</title>
        <authorList>
            <person name="Zhao Z."/>
        </authorList>
    </citation>
    <scope>NUCLEOTIDE SEQUENCE [LARGE SCALE GENOMIC DNA]</scope>
    <source>
        <strain evidence="2">CFH 70021</strain>
        <plasmid evidence="2">unnamed3</plasmid>
    </source>
</reference>
<organism evidence="1 2">
    <name type="scientific">Azospirillum thermophilum</name>
    <dbReference type="NCBI Taxonomy" id="2202148"/>
    <lineage>
        <taxon>Bacteria</taxon>
        <taxon>Pseudomonadati</taxon>
        <taxon>Pseudomonadota</taxon>
        <taxon>Alphaproteobacteria</taxon>
        <taxon>Rhodospirillales</taxon>
        <taxon>Azospirillaceae</taxon>
        <taxon>Azospirillum</taxon>
    </lineage>
</organism>
<proteinExistence type="predicted"/>
<accession>A0A2S2D0U3</accession>
<dbReference type="AlphaFoldDB" id="A0A2S2D0U3"/>
<evidence type="ECO:0000313" key="1">
    <source>
        <dbReference type="EMBL" id="AWK90087.1"/>
    </source>
</evidence>
<name>A0A2S2D0U3_9PROT</name>